<comment type="caution">
    <text evidence="3">The sequence shown here is derived from an EMBL/GenBank/DDBJ whole genome shotgun (WGS) entry which is preliminary data.</text>
</comment>
<evidence type="ECO:0000259" key="2">
    <source>
        <dbReference type="Pfam" id="PF00561"/>
    </source>
</evidence>
<dbReference type="InterPro" id="IPR000639">
    <property type="entry name" value="Epox_hydrolase-like"/>
</dbReference>
<keyword evidence="4" id="KW-1185">Reference proteome</keyword>
<dbReference type="AlphaFoldDB" id="K6VML1"/>
<dbReference type="InterPro" id="IPR000073">
    <property type="entry name" value="AB_hydrolase_1"/>
</dbReference>
<dbReference type="Proteomes" id="UP000008363">
    <property type="component" value="Unassembled WGS sequence"/>
</dbReference>
<dbReference type="eggNOG" id="COG2267">
    <property type="taxonomic scope" value="Bacteria"/>
</dbReference>
<gene>
    <name evidence="3" type="ORF">GORHZ_006_00090</name>
</gene>
<dbReference type="InterPro" id="IPR029058">
    <property type="entry name" value="AB_hydrolase_fold"/>
</dbReference>
<organism evidence="3 4">
    <name type="scientific">Gordonia rhizosphera NBRC 16068</name>
    <dbReference type="NCBI Taxonomy" id="1108045"/>
    <lineage>
        <taxon>Bacteria</taxon>
        <taxon>Bacillati</taxon>
        <taxon>Actinomycetota</taxon>
        <taxon>Actinomycetes</taxon>
        <taxon>Mycobacteriales</taxon>
        <taxon>Gordoniaceae</taxon>
        <taxon>Gordonia</taxon>
    </lineage>
</organism>
<dbReference type="Gene3D" id="3.40.50.1820">
    <property type="entry name" value="alpha/beta hydrolase"/>
    <property type="match status" value="1"/>
</dbReference>
<proteinExistence type="predicted"/>
<protein>
    <submittedName>
        <fullName evidence="3">Putative hydrolase</fullName>
    </submittedName>
</protein>
<dbReference type="OrthoDB" id="2987348at2"/>
<evidence type="ECO:0000256" key="1">
    <source>
        <dbReference type="ARBA" id="ARBA00022801"/>
    </source>
</evidence>
<dbReference type="RefSeq" id="WP_006329169.1">
    <property type="nucleotide sequence ID" value="NZ_BAHC01000006.1"/>
</dbReference>
<dbReference type="Pfam" id="PF00561">
    <property type="entry name" value="Abhydrolase_1"/>
    <property type="match status" value="1"/>
</dbReference>
<dbReference type="SUPFAM" id="SSF53474">
    <property type="entry name" value="alpha/beta-Hydrolases"/>
    <property type="match status" value="1"/>
</dbReference>
<dbReference type="STRING" id="1108045.GORHZ_006_00090"/>
<dbReference type="PRINTS" id="PR00412">
    <property type="entry name" value="EPOXHYDRLASE"/>
</dbReference>
<dbReference type="GO" id="GO:0016787">
    <property type="term" value="F:hydrolase activity"/>
    <property type="evidence" value="ECO:0007669"/>
    <property type="project" value="UniProtKB-KW"/>
</dbReference>
<evidence type="ECO:0000313" key="3">
    <source>
        <dbReference type="EMBL" id="GAB88140.1"/>
    </source>
</evidence>
<name>K6VML1_9ACTN</name>
<reference evidence="3 4" key="1">
    <citation type="submission" date="2012-08" db="EMBL/GenBank/DDBJ databases">
        <title>Whole genome shotgun sequence of Gordonia rhizosphera NBRC 16068.</title>
        <authorList>
            <person name="Takarada H."/>
            <person name="Isaki S."/>
            <person name="Hosoyama A."/>
            <person name="Tsuchikane K."/>
            <person name="Katsumata H."/>
            <person name="Baba S."/>
            <person name="Ohji S."/>
            <person name="Yamazaki S."/>
            <person name="Fujita N."/>
        </authorList>
    </citation>
    <scope>NUCLEOTIDE SEQUENCE [LARGE SCALE GENOMIC DNA]</scope>
    <source>
        <strain evidence="3 4">NBRC 16068</strain>
    </source>
</reference>
<evidence type="ECO:0000313" key="4">
    <source>
        <dbReference type="Proteomes" id="UP000008363"/>
    </source>
</evidence>
<dbReference type="PANTHER" id="PTHR43329">
    <property type="entry name" value="EPOXIDE HYDROLASE"/>
    <property type="match status" value="1"/>
</dbReference>
<keyword evidence="1 3" id="KW-0378">Hydrolase</keyword>
<accession>K6VML1</accession>
<sequence length="280" mass="30686">MPTFTSDALTFQVTEHGPKTGEPIVLLHGFPQDATSWSATAAELAGGGHRVLTPNLRGYSPGACPRDRSSYGVNRLVGDVLALLDAQALEQAHIVGHDWGGSLVWTMRKTHPHRMTSATIVSTPHPSALAWACTHTGQLLRSWYMAAIALPVLPEFVVRHHLAQLIAATGLPDERASYYQSLMNQKGIATGALNWYRQMLVEQIRPPARPIPPVGAHTPATQYIWGNEDLFFNRAVAERTTKVVSDLSFTELDGGHWLPETHPTELAETIRSHVIVSAHH</sequence>
<dbReference type="EMBL" id="BAHC01000006">
    <property type="protein sequence ID" value="GAB88140.1"/>
    <property type="molecule type" value="Genomic_DNA"/>
</dbReference>
<feature type="domain" description="AB hydrolase-1" evidence="2">
    <location>
        <begin position="23"/>
        <end position="263"/>
    </location>
</feature>